<dbReference type="GO" id="GO:0046872">
    <property type="term" value="F:metal ion binding"/>
    <property type="evidence" value="ECO:0007669"/>
    <property type="project" value="UniProtKB-KW"/>
</dbReference>
<dbReference type="NCBIfam" id="NF011635">
    <property type="entry name" value="PRK15061.1"/>
    <property type="match status" value="1"/>
</dbReference>
<dbReference type="AlphaFoldDB" id="A0A380LJQ3"/>
<feature type="domain" description="Plant heme peroxidase family profile" evidence="11">
    <location>
        <begin position="135"/>
        <end position="427"/>
    </location>
</feature>
<keyword evidence="5 8" id="KW-0408">Iron</keyword>
<dbReference type="InterPro" id="IPR019793">
    <property type="entry name" value="Peroxidases_heam-ligand_BS"/>
</dbReference>
<comment type="PTM">
    <text evidence="8">Formation of the three residue Trp-Tyr-Met cross-link is important for the catalase, but not the peroxidase activity of the enzyme.</text>
</comment>
<dbReference type="Proteomes" id="UP000255523">
    <property type="component" value="Unassembled WGS sequence"/>
</dbReference>
<dbReference type="InterPro" id="IPR002016">
    <property type="entry name" value="Haem_peroxidase"/>
</dbReference>
<dbReference type="InterPro" id="IPR000763">
    <property type="entry name" value="Catalase_peroxidase"/>
</dbReference>
<feature type="region of interest" description="Disordered" evidence="10">
    <location>
        <begin position="276"/>
        <end position="305"/>
    </location>
</feature>
<name>A0A380LJQ3_9FIRM</name>
<feature type="active site" description="Proton acceptor" evidence="8">
    <location>
        <position position="102"/>
    </location>
</feature>
<evidence type="ECO:0000256" key="2">
    <source>
        <dbReference type="ARBA" id="ARBA00022617"/>
    </source>
</evidence>
<protein>
    <recommendedName>
        <fullName evidence="8 9">Catalase-peroxidase</fullName>
        <shortName evidence="8">CP</shortName>
        <ecNumber evidence="8 9">1.11.1.21</ecNumber>
    </recommendedName>
    <alternativeName>
        <fullName evidence="8">Peroxidase/catalase</fullName>
    </alternativeName>
</protein>
<dbReference type="Gene3D" id="1.10.420.10">
    <property type="entry name" value="Peroxidase, domain 2"/>
    <property type="match status" value="2"/>
</dbReference>
<evidence type="ECO:0000256" key="7">
    <source>
        <dbReference type="ARBA" id="ARBA00049145"/>
    </source>
</evidence>
<evidence type="ECO:0000256" key="4">
    <source>
        <dbReference type="ARBA" id="ARBA00023002"/>
    </source>
</evidence>
<reference evidence="12 13" key="1">
    <citation type="submission" date="2018-06" db="EMBL/GenBank/DDBJ databases">
        <authorList>
            <consortium name="Pathogen Informatics"/>
            <person name="Doyle S."/>
        </authorList>
    </citation>
    <scope>NUCLEOTIDE SEQUENCE [LARGE SCALE GENOMIC DNA]</scope>
    <source>
        <strain evidence="12 13">NCTC11087</strain>
    </source>
</reference>
<evidence type="ECO:0000313" key="13">
    <source>
        <dbReference type="Proteomes" id="UP000255523"/>
    </source>
</evidence>
<dbReference type="GO" id="GO:0020037">
    <property type="term" value="F:heme binding"/>
    <property type="evidence" value="ECO:0007669"/>
    <property type="project" value="InterPro"/>
</dbReference>
<evidence type="ECO:0000256" key="9">
    <source>
        <dbReference type="RuleBase" id="RU003451"/>
    </source>
</evidence>
<feature type="binding site" description="axial binding residue" evidence="8">
    <location>
        <position position="270"/>
    </location>
    <ligand>
        <name>heme b</name>
        <dbReference type="ChEBI" id="CHEBI:60344"/>
    </ligand>
    <ligandPart>
        <name>Fe</name>
        <dbReference type="ChEBI" id="CHEBI:18248"/>
    </ligandPart>
</feature>
<dbReference type="RefSeq" id="WP_022789644.1">
    <property type="nucleotide sequence ID" value="NZ_UHFX01000003.1"/>
</dbReference>
<dbReference type="PRINTS" id="PR00460">
    <property type="entry name" value="BPEROXIDASE"/>
</dbReference>
<feature type="site" description="Transition state stabilizer" evidence="8">
    <location>
        <position position="98"/>
    </location>
</feature>
<dbReference type="NCBIfam" id="TIGR00198">
    <property type="entry name" value="cat_per_HPI"/>
    <property type="match status" value="1"/>
</dbReference>
<dbReference type="PRINTS" id="PR00458">
    <property type="entry name" value="PEROXIDASE"/>
</dbReference>
<comment type="caution">
    <text evidence="8">Lacks conserved residue(s) required for the propagation of feature annotation.</text>
</comment>
<comment type="subunit">
    <text evidence="8">Homodimer or homotetramer.</text>
</comment>
<evidence type="ECO:0000256" key="5">
    <source>
        <dbReference type="ARBA" id="ARBA00023004"/>
    </source>
</evidence>
<dbReference type="GO" id="GO:0042744">
    <property type="term" value="P:hydrogen peroxide catabolic process"/>
    <property type="evidence" value="ECO:0007669"/>
    <property type="project" value="UniProtKB-KW"/>
</dbReference>
<organism evidence="12 13">
    <name type="scientific">Faecalicoccus pleomorphus</name>
    <dbReference type="NCBI Taxonomy" id="1323"/>
    <lineage>
        <taxon>Bacteria</taxon>
        <taxon>Bacillati</taxon>
        <taxon>Bacillota</taxon>
        <taxon>Erysipelotrichia</taxon>
        <taxon>Erysipelotrichales</taxon>
        <taxon>Erysipelotrichaceae</taxon>
        <taxon>Faecalicoccus</taxon>
    </lineage>
</organism>
<dbReference type="EC" id="1.11.1.21" evidence="8 9"/>
<dbReference type="SUPFAM" id="SSF48113">
    <property type="entry name" value="Heme-dependent peroxidases"/>
    <property type="match status" value="2"/>
</dbReference>
<keyword evidence="13" id="KW-1185">Reference proteome</keyword>
<dbReference type="HAMAP" id="MF_01961">
    <property type="entry name" value="Catal_peroxid"/>
    <property type="match status" value="1"/>
</dbReference>
<proteinExistence type="inferred from homology"/>
<dbReference type="InterPro" id="IPR019794">
    <property type="entry name" value="Peroxidases_AS"/>
</dbReference>
<keyword evidence="6 8" id="KW-0376">Hydrogen peroxide</keyword>
<evidence type="ECO:0000256" key="1">
    <source>
        <dbReference type="ARBA" id="ARBA00022559"/>
    </source>
</evidence>
<evidence type="ECO:0000259" key="11">
    <source>
        <dbReference type="PROSITE" id="PS50873"/>
    </source>
</evidence>
<evidence type="ECO:0000256" key="6">
    <source>
        <dbReference type="ARBA" id="ARBA00023324"/>
    </source>
</evidence>
<dbReference type="GO" id="GO:0004096">
    <property type="term" value="F:catalase activity"/>
    <property type="evidence" value="ECO:0007669"/>
    <property type="project" value="UniProtKB-UniRule"/>
</dbReference>
<dbReference type="PROSITE" id="PS00436">
    <property type="entry name" value="PEROXIDASE_2"/>
    <property type="match status" value="1"/>
</dbReference>
<dbReference type="GO" id="GO:0005829">
    <property type="term" value="C:cytosol"/>
    <property type="evidence" value="ECO:0007669"/>
    <property type="project" value="TreeGrafter"/>
</dbReference>
<gene>
    <name evidence="8 12" type="primary">katG</name>
    <name evidence="12" type="ORF">NCTC11087_00375</name>
</gene>
<dbReference type="InterPro" id="IPR010255">
    <property type="entry name" value="Haem_peroxidase_sf"/>
</dbReference>
<evidence type="ECO:0000256" key="10">
    <source>
        <dbReference type="SAM" id="MobiDB-lite"/>
    </source>
</evidence>
<comment type="catalytic activity">
    <reaction evidence="8 9">
        <text>H2O2 + AH2 = A + 2 H2O</text>
        <dbReference type="Rhea" id="RHEA:30275"/>
        <dbReference type="ChEBI" id="CHEBI:13193"/>
        <dbReference type="ChEBI" id="CHEBI:15377"/>
        <dbReference type="ChEBI" id="CHEBI:16240"/>
        <dbReference type="ChEBI" id="CHEBI:17499"/>
        <dbReference type="EC" id="1.11.1.21"/>
    </reaction>
</comment>
<comment type="catalytic activity">
    <reaction evidence="7 8 9">
        <text>2 H2O2 = O2 + 2 H2O</text>
        <dbReference type="Rhea" id="RHEA:20309"/>
        <dbReference type="ChEBI" id="CHEBI:15377"/>
        <dbReference type="ChEBI" id="CHEBI:15379"/>
        <dbReference type="ChEBI" id="CHEBI:16240"/>
        <dbReference type="EC" id="1.11.1.21"/>
    </reaction>
</comment>
<dbReference type="Pfam" id="PF00141">
    <property type="entry name" value="peroxidase"/>
    <property type="match status" value="2"/>
</dbReference>
<dbReference type="Gene3D" id="1.10.520.10">
    <property type="match status" value="2"/>
</dbReference>
<dbReference type="PANTHER" id="PTHR30555">
    <property type="entry name" value="HYDROPEROXIDASE I, BIFUNCTIONAL CATALASE-PEROXIDASE"/>
    <property type="match status" value="1"/>
</dbReference>
<comment type="cofactor">
    <cofactor evidence="8">
        <name>heme b</name>
        <dbReference type="ChEBI" id="CHEBI:60344"/>
    </cofactor>
    <text evidence="8">Binds 1 heme b (iron(II)-protoporphyrin IX) group per dimer.</text>
</comment>
<accession>A0A380LJQ3</accession>
<keyword evidence="4 8" id="KW-0560">Oxidoreductase</keyword>
<dbReference type="PROSITE" id="PS50873">
    <property type="entry name" value="PEROXIDASE_4"/>
    <property type="match status" value="1"/>
</dbReference>
<evidence type="ECO:0000256" key="3">
    <source>
        <dbReference type="ARBA" id="ARBA00022723"/>
    </source>
</evidence>
<keyword evidence="2 8" id="KW-0349">Heme</keyword>
<dbReference type="GO" id="GO:0070301">
    <property type="term" value="P:cellular response to hydrogen peroxide"/>
    <property type="evidence" value="ECO:0007669"/>
    <property type="project" value="TreeGrafter"/>
</dbReference>
<dbReference type="OrthoDB" id="9759743at2"/>
<keyword evidence="3 8" id="KW-0479">Metal-binding</keyword>
<dbReference type="PROSITE" id="PS00435">
    <property type="entry name" value="PEROXIDASE_1"/>
    <property type="match status" value="1"/>
</dbReference>
<comment type="similarity">
    <text evidence="8 9">Belongs to the peroxidase family. Peroxidase/catalase subfamily.</text>
</comment>
<dbReference type="GeneID" id="77461363"/>
<keyword evidence="1 8" id="KW-0575">Peroxidase</keyword>
<dbReference type="FunFam" id="1.10.520.10:FF:000002">
    <property type="entry name" value="Catalase-peroxidase"/>
    <property type="match status" value="1"/>
</dbReference>
<sequence length="730" mass="82630">MKEEMKCPFHHGENMDVHVGSNVDAKDPVRSWWPDSLNLDVLAQQDQKINPNDADFNYRREFEKIDYQALKEDIKKVIQTPQDWWPADWGQYGGLMIRMAWHSAGTYRIFDGRGGAGTGNQRFAPLNSWPDNANLDKARRLLWPVKKKYGKRISWADLIILAGNVAYESMGFKPLGFGGGRNDIWNPEKDINWGSETEWLAPTKQRYDNDENRKSLENPLAAVQMGLIYVNPEGVDGIPNPGRTAQDVRVTFQRMGMNDEETVALIVGGHTVGKTHGAGRAENLGPEPEANTVEGQGLGWINPNQKANNVVTSGLEGAWSSQPDRWNHSYLKLLFKYDWGLVKSPAGAFQWEPVEIEEEDMPVDAADPTIKRKPMMTDADMALRYDAKYRKIAKHFLDHPKELEEAFAKAWFKLTHRDMGPKSRYAGPEVPEEDFLWQDPIPSGDYTLSGEDIERLKEKLLQSGLSSYEMISVAWDSARTFRQSDYRGGANGARIALSPQRFWEANEPAKLDKVLQTYRLIQKEFDKKVSLADLIVLAGSAAIEQAAKAGGVDIKVPFAPGRGDATQEMTIERSFDVLEPKHDGFRNYVQEGLTNKPETLLVDKANLLGLSAPQMTVLIGGLRVLDVNYGQSQLGVLTEKPGVLSQDFFVNLTDMNFKWIPLEDGTYQIVSRENNQEKYRASRVDLVFGSNSILRSYCEFYAQDDNKEKFVKDFVKAWVKVMNNDRYDLQ</sequence>
<evidence type="ECO:0000313" key="12">
    <source>
        <dbReference type="EMBL" id="SUO03513.1"/>
    </source>
</evidence>
<comment type="function">
    <text evidence="8">Bifunctional enzyme with both catalase and broad-spectrum peroxidase activity.</text>
</comment>
<dbReference type="EMBL" id="UHFX01000003">
    <property type="protein sequence ID" value="SUO03513.1"/>
    <property type="molecule type" value="Genomic_DNA"/>
</dbReference>
<evidence type="ECO:0000256" key="8">
    <source>
        <dbReference type="HAMAP-Rule" id="MF_01961"/>
    </source>
</evidence>
<dbReference type="PANTHER" id="PTHR30555:SF6">
    <property type="entry name" value="CATALASE-PEROXIDASE"/>
    <property type="match status" value="1"/>
</dbReference>
<dbReference type="CDD" id="cd08200">
    <property type="entry name" value="catalase_peroxidase_2"/>
    <property type="match status" value="1"/>
</dbReference>
<feature type="cross-link" description="Tryptophyl-tyrosyl-methioninium (Tyr-Met) (with Trp-101)" evidence="8">
    <location>
        <begin position="229"/>
        <end position="255"/>
    </location>
</feature>